<evidence type="ECO:0000313" key="2">
    <source>
        <dbReference type="EMBL" id="UXD22714.1"/>
    </source>
</evidence>
<keyword evidence="1" id="KW-1133">Transmembrane helix</keyword>
<sequence>MLTNREELLRWSLIALLLTSVLLAYFNVVLPNQVGIVKVKSDGIVAVAGNCAYFMDKELHIKDVKCNVVSADYCCGKEYLLYSDRLVVLPKGIVIPINGKDVFAFKNVIIVIGEDWIRAFNGTEELWSLDLPGIKEVKVRGDEVLAITSNKAYLINLKSGKVLGRYDGTVFDVCSDYLVSYSPSDDKLSLYYFKFSKHTPAWYTYIKGVSDVMFNANCSVFAIASKGIVIVLDVRGEELKYEHLKSGTIKLGSNIAVIVNGKQLSAKEFSVPNVKASLNLVTFVTKASVSQSISLTTGIGTFTAWANGTLSVLTNKEVPVTMSSSLFGTLSQRNNTVTIYLSRVVKAEAFGIEVTKTKVTTITFTTDKYILLNSAAASTRYVICPEAAVTNTICLVKTITTESPPHGLVTFLKPSIIVKTLTVMKVSPPIISGTVAKITKTVTLTYTEYLGGSFMPALSFYEITSSLVTTLEKVYTDVIKVISQMLSAIFQPWVRFYTVTLSKLLPSIKVTNTNILTLIQATFLAPSMNATGGPYWDRGVVFVLSFMNPPKIPLDSVEVRFGRRTICTYSYLVASVGSNVIGTSVPQSRTVEDLKTGKPISVNKISGIVVSGYHGLSKREVDDKDSIAPGIILFTTSDMGNSAVYSSASFAMLKKGILVGKIGNTLFYSPYKPFATVVNGVLELVYVSRSKVETNFRKTNAIITFDRWAGRSVSVAYDGTHKYQADLYDIVGIKKDLWSLIVYCDNVNVNVMPQVTLRLTFIDGSVWSVNIPLAVQ</sequence>
<evidence type="ECO:0000313" key="3">
    <source>
        <dbReference type="Proteomes" id="UP001063698"/>
    </source>
</evidence>
<dbReference type="KEGG" id="ipc:IPA_07610"/>
<reference evidence="2" key="1">
    <citation type="submission" date="2013-11" db="EMBL/GenBank/DDBJ databases">
        <title>Comparative genomics of Ignicoccus.</title>
        <authorList>
            <person name="Podar M."/>
        </authorList>
    </citation>
    <scope>NUCLEOTIDE SEQUENCE</scope>
    <source>
        <strain evidence="2">DSM 13166</strain>
    </source>
</reference>
<dbReference type="EMBL" id="CP006868">
    <property type="protein sequence ID" value="UXD22714.1"/>
    <property type="molecule type" value="Genomic_DNA"/>
</dbReference>
<protein>
    <submittedName>
        <fullName evidence="2">Uncharacterized protein</fullName>
    </submittedName>
</protein>
<feature type="transmembrane region" description="Helical" evidence="1">
    <location>
        <begin position="12"/>
        <end position="30"/>
    </location>
</feature>
<keyword evidence="1" id="KW-0812">Transmembrane</keyword>
<keyword evidence="3" id="KW-1185">Reference proteome</keyword>
<dbReference type="AlphaFoldDB" id="A0A977KBP9"/>
<evidence type="ECO:0000256" key="1">
    <source>
        <dbReference type="SAM" id="Phobius"/>
    </source>
</evidence>
<dbReference type="InterPro" id="IPR011047">
    <property type="entry name" value="Quinoprotein_ADH-like_sf"/>
</dbReference>
<accession>A0A977KBP9</accession>
<gene>
    <name evidence="2" type="ORF">IPA_07610</name>
</gene>
<name>A0A977KBP9_9CREN</name>
<dbReference type="SUPFAM" id="SSF50998">
    <property type="entry name" value="Quinoprotein alcohol dehydrogenase-like"/>
    <property type="match status" value="1"/>
</dbReference>
<proteinExistence type="predicted"/>
<organism evidence="2 3">
    <name type="scientific">Ignicoccus pacificus DSM 13166</name>
    <dbReference type="NCBI Taxonomy" id="940294"/>
    <lineage>
        <taxon>Archaea</taxon>
        <taxon>Thermoproteota</taxon>
        <taxon>Thermoprotei</taxon>
        <taxon>Desulfurococcales</taxon>
        <taxon>Desulfurococcaceae</taxon>
        <taxon>Ignicoccus</taxon>
    </lineage>
</organism>
<dbReference type="Proteomes" id="UP001063698">
    <property type="component" value="Chromosome"/>
</dbReference>
<keyword evidence="1" id="KW-0472">Membrane</keyword>